<keyword evidence="2" id="KW-0472">Membrane</keyword>
<dbReference type="OrthoDB" id="3152367at2759"/>
<keyword evidence="4" id="KW-1185">Reference proteome</keyword>
<accession>A0A369JPQ6</accession>
<organism evidence="3 4">
    <name type="scientific">Hypsizygus marmoreus</name>
    <name type="common">White beech mushroom</name>
    <name type="synonym">Agaricus marmoreus</name>
    <dbReference type="NCBI Taxonomy" id="39966"/>
    <lineage>
        <taxon>Eukaryota</taxon>
        <taxon>Fungi</taxon>
        <taxon>Dikarya</taxon>
        <taxon>Basidiomycota</taxon>
        <taxon>Agaricomycotina</taxon>
        <taxon>Agaricomycetes</taxon>
        <taxon>Agaricomycetidae</taxon>
        <taxon>Agaricales</taxon>
        <taxon>Tricholomatineae</taxon>
        <taxon>Lyophyllaceae</taxon>
        <taxon>Hypsizygus</taxon>
    </lineage>
</organism>
<feature type="coiled-coil region" evidence="1">
    <location>
        <begin position="138"/>
        <end position="165"/>
    </location>
</feature>
<dbReference type="InParanoid" id="A0A369JPQ6"/>
<keyword evidence="2" id="KW-1133">Transmembrane helix</keyword>
<comment type="caution">
    <text evidence="3">The sequence shown here is derived from an EMBL/GenBank/DDBJ whole genome shotgun (WGS) entry which is preliminary data.</text>
</comment>
<keyword evidence="1" id="KW-0175">Coiled coil</keyword>
<sequence length="313" mass="34404">MMTSDLELPQLPRVPENSELQAYVEAHDPRPLQEPSLQALLQGFLKNADEKFHIPYYVMRQEVDSGKEAVENINALIVVSAFIAGVQAQMISITYTSNATPLETATNVFAFLGLTLDIIGTSTGVLRTVLLQHTIRRTERVRESLDQLRARIEQLKGREGEATVDTVQQITEVVEIQNSIRSEFQTVRDLSSIVALESAQWIDDTSMATAFSTVMIVPRLVLYIVRSPQAVANQLPLTSMGGGILCLLVSILLFAAGSQPTGVWTACVVIAAGFAVGSTWHMVFDGKGRQMRLANKKIDISLQKSSVLLSHPR</sequence>
<reference evidence="3" key="1">
    <citation type="submission" date="2018-04" db="EMBL/GenBank/DDBJ databases">
        <title>Whole genome sequencing of Hypsizygus marmoreus.</title>
        <authorList>
            <person name="Choi I.-G."/>
            <person name="Min B."/>
            <person name="Kim J.-G."/>
            <person name="Kim S."/>
            <person name="Oh Y.-L."/>
            <person name="Kong W.-S."/>
            <person name="Park H."/>
            <person name="Jeong J."/>
            <person name="Song E.-S."/>
        </authorList>
    </citation>
    <scope>NUCLEOTIDE SEQUENCE [LARGE SCALE GENOMIC DNA]</scope>
    <source>
        <strain evidence="3">51987-8</strain>
    </source>
</reference>
<keyword evidence="2" id="KW-0812">Transmembrane</keyword>
<feature type="transmembrane region" description="Helical" evidence="2">
    <location>
        <begin position="263"/>
        <end position="283"/>
    </location>
</feature>
<evidence type="ECO:0000313" key="3">
    <source>
        <dbReference type="EMBL" id="RDB20756.1"/>
    </source>
</evidence>
<evidence type="ECO:0000313" key="4">
    <source>
        <dbReference type="Proteomes" id="UP000076154"/>
    </source>
</evidence>
<name>A0A369JPQ6_HYPMA</name>
<proteinExistence type="predicted"/>
<gene>
    <name evidence="3" type="ORF">Hypma_012301</name>
</gene>
<evidence type="ECO:0000256" key="1">
    <source>
        <dbReference type="SAM" id="Coils"/>
    </source>
</evidence>
<dbReference type="Proteomes" id="UP000076154">
    <property type="component" value="Unassembled WGS sequence"/>
</dbReference>
<dbReference type="EMBL" id="LUEZ02000058">
    <property type="protein sequence ID" value="RDB20756.1"/>
    <property type="molecule type" value="Genomic_DNA"/>
</dbReference>
<dbReference type="AlphaFoldDB" id="A0A369JPQ6"/>
<evidence type="ECO:0000256" key="2">
    <source>
        <dbReference type="SAM" id="Phobius"/>
    </source>
</evidence>
<protein>
    <submittedName>
        <fullName evidence="3">Uncharacterized protein</fullName>
    </submittedName>
</protein>
<feature type="transmembrane region" description="Helical" evidence="2">
    <location>
        <begin position="237"/>
        <end position="257"/>
    </location>
</feature>